<evidence type="ECO:0000256" key="3">
    <source>
        <dbReference type="ARBA" id="ARBA00022692"/>
    </source>
</evidence>
<accession>A0ABU1WD81</accession>
<evidence type="ECO:0000256" key="5">
    <source>
        <dbReference type="ARBA" id="ARBA00023136"/>
    </source>
</evidence>
<keyword evidence="3 6" id="KW-0812">Transmembrane</keyword>
<evidence type="ECO:0000256" key="1">
    <source>
        <dbReference type="ARBA" id="ARBA00004651"/>
    </source>
</evidence>
<dbReference type="Gene3D" id="3.30.1490.40">
    <property type="match status" value="1"/>
</dbReference>
<dbReference type="SUPFAM" id="SSF55277">
    <property type="entry name" value="GYF domain"/>
    <property type="match status" value="1"/>
</dbReference>
<dbReference type="InterPro" id="IPR035445">
    <property type="entry name" value="GYF-like_dom_sf"/>
</dbReference>
<comment type="subcellular location">
    <subcellularLocation>
        <location evidence="1">Cell membrane</location>
        <topology evidence="1">Multi-pass membrane protein</topology>
    </subcellularLocation>
</comment>
<evidence type="ECO:0000256" key="2">
    <source>
        <dbReference type="ARBA" id="ARBA00022475"/>
    </source>
</evidence>
<dbReference type="RefSeq" id="WP_310063272.1">
    <property type="nucleotide sequence ID" value="NZ_JAVDVY010000002.1"/>
</dbReference>
<proteinExistence type="predicted"/>
<feature type="transmembrane region" description="Helical" evidence="6">
    <location>
        <begin position="122"/>
        <end position="148"/>
    </location>
</feature>
<evidence type="ECO:0000259" key="7">
    <source>
        <dbReference type="Pfam" id="PF06271"/>
    </source>
</evidence>
<dbReference type="Proteomes" id="UP001251524">
    <property type="component" value="Unassembled WGS sequence"/>
</dbReference>
<dbReference type="InterPro" id="IPR051791">
    <property type="entry name" value="Pra-immunoreactive"/>
</dbReference>
<keyword evidence="5 6" id="KW-0472">Membrane</keyword>
<feature type="transmembrane region" description="Helical" evidence="6">
    <location>
        <begin position="224"/>
        <end position="243"/>
    </location>
</feature>
<sequence>MTQWYYSDYERNRHGPVSAGDLAELHTHGQLAPDTLVWREGLPQWQPWRTLVGEVIQGAGRPAAASASFATASAAAPAAAGANPYSVAEPVSPYAPPRAVLHDAGDYVADGWVVYAGFWKRFAAVVIDSFVVGIIGGIVQMLLMGMFFGVGVGMGGDPASLFASGGSIALLALVYLIPLGLQAVYFAMFHAGGSQATLGKMAVGIKVTDDDGRRISFARGIGRYFATIPSALILFIGYIMAAFTDRKRALHDMIAGTLVVDRWAYTSHSERQRTELGTVTIVILVIGGLLTLAYLALIVLAVGLAAAAGAR</sequence>
<organism evidence="9 10">
    <name type="scientific">Lysobacter niastensis</name>
    <dbReference type="NCBI Taxonomy" id="380629"/>
    <lineage>
        <taxon>Bacteria</taxon>
        <taxon>Pseudomonadati</taxon>
        <taxon>Pseudomonadota</taxon>
        <taxon>Gammaproteobacteria</taxon>
        <taxon>Lysobacterales</taxon>
        <taxon>Lysobacteraceae</taxon>
        <taxon>Lysobacter</taxon>
    </lineage>
</organism>
<protein>
    <submittedName>
        <fullName evidence="9">RDD family membrane protein YckC</fullName>
    </submittedName>
</protein>
<dbReference type="Pfam" id="PF06271">
    <property type="entry name" value="RDD"/>
    <property type="match status" value="1"/>
</dbReference>
<reference evidence="9 10" key="1">
    <citation type="submission" date="2023-07" db="EMBL/GenBank/DDBJ databases">
        <title>Sorghum-associated microbial communities from plants grown in Nebraska, USA.</title>
        <authorList>
            <person name="Schachtman D."/>
        </authorList>
    </citation>
    <scope>NUCLEOTIDE SEQUENCE [LARGE SCALE GENOMIC DNA]</scope>
    <source>
        <strain evidence="9 10">BE198</strain>
    </source>
</reference>
<name>A0ABU1WD81_9GAMM</name>
<evidence type="ECO:0000259" key="8">
    <source>
        <dbReference type="Pfam" id="PF14237"/>
    </source>
</evidence>
<comment type="caution">
    <text evidence="9">The sequence shown here is derived from an EMBL/GenBank/DDBJ whole genome shotgun (WGS) entry which is preliminary data.</text>
</comment>
<keyword evidence="2" id="KW-1003">Cell membrane</keyword>
<feature type="domain" description="GYF" evidence="8">
    <location>
        <begin position="4"/>
        <end position="50"/>
    </location>
</feature>
<dbReference type="EMBL" id="JAVDVY010000002">
    <property type="protein sequence ID" value="MDR7135543.1"/>
    <property type="molecule type" value="Genomic_DNA"/>
</dbReference>
<keyword evidence="10" id="KW-1185">Reference proteome</keyword>
<gene>
    <name evidence="9" type="ORF">J2X06_002752</name>
</gene>
<dbReference type="PANTHER" id="PTHR36115:SF6">
    <property type="entry name" value="PROLINE-RICH ANTIGEN HOMOLOG"/>
    <property type="match status" value="1"/>
</dbReference>
<evidence type="ECO:0000313" key="9">
    <source>
        <dbReference type="EMBL" id="MDR7135543.1"/>
    </source>
</evidence>
<keyword evidence="4 6" id="KW-1133">Transmembrane helix</keyword>
<dbReference type="InterPro" id="IPR010432">
    <property type="entry name" value="RDD"/>
</dbReference>
<dbReference type="PANTHER" id="PTHR36115">
    <property type="entry name" value="PROLINE-RICH ANTIGEN HOMOLOG-RELATED"/>
    <property type="match status" value="1"/>
</dbReference>
<feature type="domain" description="RDD" evidence="7">
    <location>
        <begin position="115"/>
        <end position="256"/>
    </location>
</feature>
<dbReference type="Pfam" id="PF14237">
    <property type="entry name" value="GYF_2"/>
    <property type="match status" value="1"/>
</dbReference>
<evidence type="ECO:0000313" key="10">
    <source>
        <dbReference type="Proteomes" id="UP001251524"/>
    </source>
</evidence>
<dbReference type="InterPro" id="IPR025640">
    <property type="entry name" value="GYF_2"/>
</dbReference>
<feature type="transmembrane region" description="Helical" evidence="6">
    <location>
        <begin position="168"/>
        <end position="191"/>
    </location>
</feature>
<evidence type="ECO:0000256" key="6">
    <source>
        <dbReference type="SAM" id="Phobius"/>
    </source>
</evidence>
<evidence type="ECO:0000256" key="4">
    <source>
        <dbReference type="ARBA" id="ARBA00022989"/>
    </source>
</evidence>
<feature type="transmembrane region" description="Helical" evidence="6">
    <location>
        <begin position="281"/>
        <end position="308"/>
    </location>
</feature>